<dbReference type="Proteomes" id="UP000231644">
    <property type="component" value="Unassembled WGS sequence"/>
</dbReference>
<feature type="chain" id="PRO_5014156407" evidence="1">
    <location>
        <begin position="31"/>
        <end position="405"/>
    </location>
</feature>
<evidence type="ECO:0000313" key="2">
    <source>
        <dbReference type="EMBL" id="SFC54367.1"/>
    </source>
</evidence>
<dbReference type="EMBL" id="FOLX01000001">
    <property type="protein sequence ID" value="SFC54367.1"/>
    <property type="molecule type" value="Genomic_DNA"/>
</dbReference>
<keyword evidence="3" id="KW-1185">Reference proteome</keyword>
<dbReference type="RefSeq" id="WP_244525534.1">
    <property type="nucleotide sequence ID" value="NZ_FNZG01000003.1"/>
</dbReference>
<sequence>MALTGSAPMRGGILGSVAMVAGLLAGAAQAQDVKVQVTYLRVEEPPAVVLSNLDPIPEDRGIKGAQLGLADNATTGQFMGHAYALDVVSLPPGGDAAAEAARLGEAGQLVLTDMGLGDQLSVADLPGLAQALIFNVSAEDGVLRNDQCRANLLHTASELRMRTDALMQVLLAKRWTKAALIEGEGPENAALAEAYRASATKFGIKIVSTAAWSEAGDLRRNAAQEVPLLTQGFKDHHVVLVADAADDFARYIEHNTWVPRPVIGSTGLRALTWDRVVEQWGAAQLQSRFLALAGRDMGPRDFAAWVAMRVIGEAVTRTGSADPQMIRDYVLSPEFELAAFLGRPVSFRTWNGQLRQPIPVVNARAVVGVAPLDGFEHARNPLDSLGTDAPESTCTEFETALKKGN</sequence>
<dbReference type="InterPro" id="IPR028082">
    <property type="entry name" value="Peripla_BP_I"/>
</dbReference>
<accession>A0A1I1K074</accession>
<feature type="signal peptide" evidence="1">
    <location>
        <begin position="1"/>
        <end position="30"/>
    </location>
</feature>
<dbReference type="InterPro" id="IPR022478">
    <property type="entry name" value="ABC_transptr_sub-bd_PQQ"/>
</dbReference>
<dbReference type="SUPFAM" id="SSF53822">
    <property type="entry name" value="Periplasmic binding protein-like I"/>
    <property type="match status" value="1"/>
</dbReference>
<organism evidence="2 3">
    <name type="scientific">Pseudooceanicola nitratireducens</name>
    <dbReference type="NCBI Taxonomy" id="517719"/>
    <lineage>
        <taxon>Bacteria</taxon>
        <taxon>Pseudomonadati</taxon>
        <taxon>Pseudomonadota</taxon>
        <taxon>Alphaproteobacteria</taxon>
        <taxon>Rhodobacterales</taxon>
        <taxon>Paracoccaceae</taxon>
        <taxon>Pseudooceanicola</taxon>
    </lineage>
</organism>
<proteinExistence type="predicted"/>
<reference evidence="2 3" key="1">
    <citation type="submission" date="2016-10" db="EMBL/GenBank/DDBJ databases">
        <authorList>
            <person name="de Groot N.N."/>
        </authorList>
    </citation>
    <scope>NUCLEOTIDE SEQUENCE [LARGE SCALE GENOMIC DNA]</scope>
    <source>
        <strain evidence="2 3">DSM 29619</strain>
    </source>
</reference>
<gene>
    <name evidence="2" type="ORF">SAMN05421762_1286</name>
</gene>
<dbReference type="NCBIfam" id="TIGR03863">
    <property type="entry name" value="PQQ_ABC_bind"/>
    <property type="match status" value="1"/>
</dbReference>
<name>A0A1I1K074_9RHOB</name>
<dbReference type="STRING" id="517719.SAMN05421762_1286"/>
<keyword evidence="1" id="KW-0732">Signal</keyword>
<evidence type="ECO:0000313" key="3">
    <source>
        <dbReference type="Proteomes" id="UP000231644"/>
    </source>
</evidence>
<dbReference type="AlphaFoldDB" id="A0A1I1K074"/>
<dbReference type="Gene3D" id="3.40.50.2300">
    <property type="match status" value="2"/>
</dbReference>
<protein>
    <submittedName>
        <fullName evidence="2">ABC transporter, substrate binding protein, PQQ-dependent alcohol dehydrogenase system</fullName>
    </submittedName>
</protein>
<evidence type="ECO:0000256" key="1">
    <source>
        <dbReference type="SAM" id="SignalP"/>
    </source>
</evidence>